<gene>
    <name evidence="1" type="ORF">JYE49_09400</name>
</gene>
<evidence type="ECO:0000313" key="1">
    <source>
        <dbReference type="EMBL" id="QUC66084.1"/>
    </source>
</evidence>
<protein>
    <submittedName>
        <fullName evidence="1">YdcF family protein</fullName>
    </submittedName>
</protein>
<name>A0AC61MUQ2_9FIRM</name>
<dbReference type="EMBL" id="CP068393">
    <property type="protein sequence ID" value="QUC66084.1"/>
    <property type="molecule type" value="Genomic_DNA"/>
</dbReference>
<reference evidence="1" key="1">
    <citation type="submission" date="2021-01" db="EMBL/GenBank/DDBJ databases">
        <title>Complete genome sequence of Clostridiales bacterium R-7.</title>
        <authorList>
            <person name="Mahoney-Kurpe S.C."/>
            <person name="Palevich N."/>
            <person name="Koike S."/>
            <person name="Moon C.D."/>
            <person name="Attwood G.T."/>
        </authorList>
    </citation>
    <scope>NUCLEOTIDE SEQUENCE</scope>
    <source>
        <strain evidence="1">R-7</strain>
    </source>
</reference>
<evidence type="ECO:0000313" key="2">
    <source>
        <dbReference type="Proteomes" id="UP000682782"/>
    </source>
</evidence>
<dbReference type="Proteomes" id="UP000682782">
    <property type="component" value="Chromosome"/>
</dbReference>
<accession>A0AC61MUQ2</accession>
<keyword evidence="2" id="KW-1185">Reference proteome</keyword>
<proteinExistence type="predicted"/>
<organism evidence="1 2">
    <name type="scientific">Aristaeella hokkaidonensis</name>
    <dbReference type="NCBI Taxonomy" id="3046382"/>
    <lineage>
        <taxon>Bacteria</taxon>
        <taxon>Bacillati</taxon>
        <taxon>Bacillota</taxon>
        <taxon>Clostridia</taxon>
        <taxon>Eubacteriales</taxon>
        <taxon>Aristaeellaceae</taxon>
        <taxon>Aristaeella</taxon>
    </lineage>
</organism>
<sequence>MRSAKVIIAVALVLMLLCGTAAGETWRAAEEDYPMFETLLERLETEERDKVKADRKELDDILEMIHLKSAEEYEVGRAIVDHWYGSVKNSNYRRFAYRGEEKATPLERSGLDFSGKHAFVVLGYVLQDGEMTDELKGRCDAAAAAARSFPDSLVICTGGATGQQNWENHTEAGEMKMYLARDCHIDADRILTDEQAQTTLENAQNVFLILKQQGIEKITLVTSDYHQMWAQILFNAVAAIWKARTGMEVSIVGNYSYTVRPGTKSTGGGISALRVLLREGITVEP</sequence>